<dbReference type="Proteomes" id="UP001062846">
    <property type="component" value="Chromosome 7"/>
</dbReference>
<comment type="caution">
    <text evidence="1">The sequence shown here is derived from an EMBL/GenBank/DDBJ whole genome shotgun (WGS) entry which is preliminary data.</text>
</comment>
<organism evidence="1 2">
    <name type="scientific">Rhododendron molle</name>
    <name type="common">Chinese azalea</name>
    <name type="synonym">Azalea mollis</name>
    <dbReference type="NCBI Taxonomy" id="49168"/>
    <lineage>
        <taxon>Eukaryota</taxon>
        <taxon>Viridiplantae</taxon>
        <taxon>Streptophyta</taxon>
        <taxon>Embryophyta</taxon>
        <taxon>Tracheophyta</taxon>
        <taxon>Spermatophyta</taxon>
        <taxon>Magnoliopsida</taxon>
        <taxon>eudicotyledons</taxon>
        <taxon>Gunneridae</taxon>
        <taxon>Pentapetalae</taxon>
        <taxon>asterids</taxon>
        <taxon>Ericales</taxon>
        <taxon>Ericaceae</taxon>
        <taxon>Ericoideae</taxon>
        <taxon>Rhodoreae</taxon>
        <taxon>Rhododendron</taxon>
    </lineage>
</organism>
<name>A0ACC0N197_RHOML</name>
<accession>A0ACC0N197</accession>
<dbReference type="EMBL" id="CM046394">
    <property type="protein sequence ID" value="KAI8547031.1"/>
    <property type="molecule type" value="Genomic_DNA"/>
</dbReference>
<reference evidence="1" key="1">
    <citation type="submission" date="2022-02" db="EMBL/GenBank/DDBJ databases">
        <title>Plant Genome Project.</title>
        <authorList>
            <person name="Zhang R.-G."/>
        </authorList>
    </citation>
    <scope>NUCLEOTIDE SEQUENCE</scope>
    <source>
        <strain evidence="1">AT1</strain>
    </source>
</reference>
<keyword evidence="2" id="KW-1185">Reference proteome</keyword>
<evidence type="ECO:0000313" key="2">
    <source>
        <dbReference type="Proteomes" id="UP001062846"/>
    </source>
</evidence>
<evidence type="ECO:0000313" key="1">
    <source>
        <dbReference type="EMBL" id="KAI8547031.1"/>
    </source>
</evidence>
<proteinExistence type="predicted"/>
<protein>
    <submittedName>
        <fullName evidence="1">Uncharacterized protein</fullName>
    </submittedName>
</protein>
<sequence length="203" mass="22845">MSFFFIRLLFSSYLTQARRSLWRERRHDQCDLKVGVHLGPLSRLAASSVVSNMRSQWRHRPIWSRIFADHRSMQPPRQFKAKTTTAAERGGALSCATTTTPDPVKVTKVPLKILGTWQRREFGLIKVDVDAAISKTNRAAGVGAIVRNYFGDVLGIAIRSFDGIQSPRVAESLAIREELNLALDLKLERVVMESDAESHSSMH</sequence>
<gene>
    <name evidence="1" type="ORF">RHMOL_Rhmol07G0164300</name>
</gene>